<dbReference type="PANTHER" id="PTHR11644:SF2">
    <property type="entry name" value="CYTIDINE DEAMINASE"/>
    <property type="match status" value="1"/>
</dbReference>
<dbReference type="GO" id="GO:0055086">
    <property type="term" value="P:nucleobase-containing small molecule metabolic process"/>
    <property type="evidence" value="ECO:0007669"/>
    <property type="project" value="UniProtKB-ARBA"/>
</dbReference>
<comment type="catalytic activity">
    <reaction evidence="11 15">
        <text>cytidine + H2O + H(+) = uridine + NH4(+)</text>
        <dbReference type="Rhea" id="RHEA:16069"/>
        <dbReference type="ChEBI" id="CHEBI:15377"/>
        <dbReference type="ChEBI" id="CHEBI:15378"/>
        <dbReference type="ChEBI" id="CHEBI:16704"/>
        <dbReference type="ChEBI" id="CHEBI:17562"/>
        <dbReference type="ChEBI" id="CHEBI:28938"/>
        <dbReference type="EC" id="3.5.4.5"/>
    </reaction>
</comment>
<evidence type="ECO:0000313" key="17">
    <source>
        <dbReference type="EMBL" id="KJY48906.1"/>
    </source>
</evidence>
<comment type="similarity">
    <text evidence="3 15">Belongs to the cytidine and deoxycytidylate deaminase family.</text>
</comment>
<proteinExistence type="inferred from homology"/>
<evidence type="ECO:0000256" key="1">
    <source>
        <dbReference type="ARBA" id="ARBA00001947"/>
    </source>
</evidence>
<comment type="catalytic activity">
    <reaction evidence="10 15">
        <text>2'-deoxycytidine + H2O + H(+) = 2'-deoxyuridine + NH4(+)</text>
        <dbReference type="Rhea" id="RHEA:13433"/>
        <dbReference type="ChEBI" id="CHEBI:15377"/>
        <dbReference type="ChEBI" id="CHEBI:15378"/>
        <dbReference type="ChEBI" id="CHEBI:15698"/>
        <dbReference type="ChEBI" id="CHEBI:16450"/>
        <dbReference type="ChEBI" id="CHEBI:28938"/>
        <dbReference type="EC" id="3.5.4.5"/>
    </reaction>
</comment>
<dbReference type="InterPro" id="IPR002125">
    <property type="entry name" value="CMP_dCMP_dom"/>
</dbReference>
<keyword evidence="7 15" id="KW-0378">Hydrolase</keyword>
<dbReference type="OrthoDB" id="9795347at2"/>
<comment type="cofactor">
    <cofactor evidence="1 14 15">
        <name>Zn(2+)</name>
        <dbReference type="ChEBI" id="CHEBI:29105"/>
    </cofactor>
</comment>
<dbReference type="GO" id="GO:0072527">
    <property type="term" value="P:pyrimidine-containing compound metabolic process"/>
    <property type="evidence" value="ECO:0007669"/>
    <property type="project" value="UniProtKB-ARBA"/>
</dbReference>
<evidence type="ECO:0000256" key="5">
    <source>
        <dbReference type="ARBA" id="ARBA00018266"/>
    </source>
</evidence>
<feature type="active site" description="Proton donor" evidence="12">
    <location>
        <position position="55"/>
    </location>
</feature>
<evidence type="ECO:0000256" key="2">
    <source>
        <dbReference type="ARBA" id="ARBA00003949"/>
    </source>
</evidence>
<dbReference type="AlphaFoldDB" id="A0A0F4KUK8"/>
<keyword evidence="18" id="KW-1185">Reference proteome</keyword>
<dbReference type="FunFam" id="3.40.140.10:FF:000008">
    <property type="entry name" value="Cytidine deaminase"/>
    <property type="match status" value="1"/>
</dbReference>
<evidence type="ECO:0000256" key="13">
    <source>
        <dbReference type="PIRSR" id="PIRSR606262-2"/>
    </source>
</evidence>
<dbReference type="EC" id="3.5.4.5" evidence="4 15"/>
<dbReference type="InterPro" id="IPR006262">
    <property type="entry name" value="Cyt_deam_tetra"/>
</dbReference>
<accession>A0A0F4KUK8</accession>
<dbReference type="EMBL" id="JXBZ01000007">
    <property type="protein sequence ID" value="KJY48906.1"/>
    <property type="molecule type" value="Genomic_DNA"/>
</dbReference>
<evidence type="ECO:0000256" key="8">
    <source>
        <dbReference type="ARBA" id="ARBA00022833"/>
    </source>
</evidence>
<protein>
    <recommendedName>
        <fullName evidence="5 15">Cytidine deaminase</fullName>
        <ecNumber evidence="4 15">3.5.4.5</ecNumber>
    </recommendedName>
    <alternativeName>
        <fullName evidence="9 15">Cytidine aminohydrolase</fullName>
    </alternativeName>
</protein>
<keyword evidence="8 14" id="KW-0862">Zinc</keyword>
<dbReference type="Pfam" id="PF00383">
    <property type="entry name" value="dCMP_cyt_deam_1"/>
    <property type="match status" value="1"/>
</dbReference>
<evidence type="ECO:0000256" key="3">
    <source>
        <dbReference type="ARBA" id="ARBA00006576"/>
    </source>
</evidence>
<evidence type="ECO:0000259" key="16">
    <source>
        <dbReference type="PROSITE" id="PS51747"/>
    </source>
</evidence>
<evidence type="ECO:0000256" key="9">
    <source>
        <dbReference type="ARBA" id="ARBA00032005"/>
    </source>
</evidence>
<evidence type="ECO:0000256" key="11">
    <source>
        <dbReference type="ARBA" id="ARBA00049558"/>
    </source>
</evidence>
<evidence type="ECO:0000256" key="7">
    <source>
        <dbReference type="ARBA" id="ARBA00022801"/>
    </source>
</evidence>
<dbReference type="Gene3D" id="3.40.140.10">
    <property type="entry name" value="Cytidine Deaminase, domain 2"/>
    <property type="match status" value="1"/>
</dbReference>
<gene>
    <name evidence="17" type="ORF">JG29_07260</name>
</gene>
<dbReference type="GO" id="GO:0004126">
    <property type="term" value="F:cytidine deaminase activity"/>
    <property type="evidence" value="ECO:0007669"/>
    <property type="project" value="UniProtKB-UniRule"/>
</dbReference>
<evidence type="ECO:0000313" key="18">
    <source>
        <dbReference type="Proteomes" id="UP000033695"/>
    </source>
</evidence>
<dbReference type="CDD" id="cd01283">
    <property type="entry name" value="cytidine_deaminase"/>
    <property type="match status" value="1"/>
</dbReference>
<evidence type="ECO:0000256" key="15">
    <source>
        <dbReference type="RuleBase" id="RU364006"/>
    </source>
</evidence>
<evidence type="ECO:0000256" key="14">
    <source>
        <dbReference type="PIRSR" id="PIRSR606262-3"/>
    </source>
</evidence>
<dbReference type="PATRIC" id="fig|1218508.4.peg.744"/>
<dbReference type="SUPFAM" id="SSF53927">
    <property type="entry name" value="Cytidine deaminase-like"/>
    <property type="match status" value="1"/>
</dbReference>
<dbReference type="GO" id="GO:0008270">
    <property type="term" value="F:zinc ion binding"/>
    <property type="evidence" value="ECO:0007669"/>
    <property type="project" value="UniProtKB-UniRule"/>
</dbReference>
<evidence type="ECO:0000256" key="10">
    <source>
        <dbReference type="ARBA" id="ARBA00049252"/>
    </source>
</evidence>
<name>A0A0F4KUK8_9LACO</name>
<feature type="binding site" evidence="14">
    <location>
        <position position="89"/>
    </location>
    <ligand>
        <name>Zn(2+)</name>
        <dbReference type="ChEBI" id="CHEBI:29105"/>
        <note>catalytic</note>
    </ligand>
</feature>
<dbReference type="InterPro" id="IPR050202">
    <property type="entry name" value="Cyt/Deoxycyt_deaminase"/>
</dbReference>
<comment type="caution">
    <text evidence="17">The sequence shown here is derived from an EMBL/GenBank/DDBJ whole genome shotgun (WGS) entry which is preliminary data.</text>
</comment>
<dbReference type="NCBIfam" id="NF004064">
    <property type="entry name" value="PRK05578.1"/>
    <property type="match status" value="1"/>
</dbReference>
<sequence>MIPQTLYQAATKMLTRAYVPYSHFPVGAALLASNGQIYQGCNIENAAYGATNCAERTAFFAAIAAGQQDFQALLITGTTQDVIFPCGTCRQVMSEFCAPTMPVYLTNQAGKCRQLTVAELLPGAFSAEDLKHAK</sequence>
<dbReference type="GO" id="GO:0005829">
    <property type="term" value="C:cytosol"/>
    <property type="evidence" value="ECO:0007669"/>
    <property type="project" value="TreeGrafter"/>
</dbReference>
<comment type="function">
    <text evidence="2 15">This enzyme scavenges exogenous and endogenous cytidine and 2'-deoxycytidine for UMP synthesis.</text>
</comment>
<dbReference type="PANTHER" id="PTHR11644">
    <property type="entry name" value="CYTIDINE DEAMINASE"/>
    <property type="match status" value="1"/>
</dbReference>
<evidence type="ECO:0000256" key="12">
    <source>
        <dbReference type="PIRSR" id="PIRSR606262-1"/>
    </source>
</evidence>
<dbReference type="Proteomes" id="UP000033695">
    <property type="component" value="Unassembled WGS sequence"/>
</dbReference>
<organism evidence="17 18">
    <name type="scientific">Bombilactobacillus mellis</name>
    <dbReference type="NCBI Taxonomy" id="1218508"/>
    <lineage>
        <taxon>Bacteria</taxon>
        <taxon>Bacillati</taxon>
        <taxon>Bacillota</taxon>
        <taxon>Bacilli</taxon>
        <taxon>Lactobacillales</taxon>
        <taxon>Lactobacillaceae</taxon>
        <taxon>Bombilactobacillus</taxon>
    </lineage>
</organism>
<dbReference type="InterPro" id="IPR016193">
    <property type="entry name" value="Cytidine_deaminase-like"/>
</dbReference>
<keyword evidence="6 14" id="KW-0479">Metal-binding</keyword>
<evidence type="ECO:0000256" key="6">
    <source>
        <dbReference type="ARBA" id="ARBA00022723"/>
    </source>
</evidence>
<reference evidence="17 18" key="1">
    <citation type="submission" date="2014-12" db="EMBL/GenBank/DDBJ databases">
        <title>Comparative genomics of the lactic acid bacteria isolated from the honey bee gut.</title>
        <authorList>
            <person name="Ellegaard K.M."/>
            <person name="Tamarit D."/>
            <person name="Javelind E."/>
            <person name="Olofsson T."/>
            <person name="Andersson S.G."/>
            <person name="Vasquez A."/>
        </authorList>
    </citation>
    <scope>NUCLEOTIDE SEQUENCE [LARGE SCALE GENOMIC DNA]</scope>
    <source>
        <strain evidence="17 18">Hon2</strain>
    </source>
</reference>
<feature type="domain" description="CMP/dCMP-type deaminase" evidence="16">
    <location>
        <begin position="1"/>
        <end position="128"/>
    </location>
</feature>
<dbReference type="PROSITE" id="PS51747">
    <property type="entry name" value="CYT_DCMP_DEAMINASES_2"/>
    <property type="match status" value="1"/>
</dbReference>
<dbReference type="STRING" id="1218508.JG29_07260"/>
<evidence type="ECO:0000256" key="4">
    <source>
        <dbReference type="ARBA" id="ARBA00012783"/>
    </source>
</evidence>
<feature type="binding site" evidence="14">
    <location>
        <position position="53"/>
    </location>
    <ligand>
        <name>Zn(2+)</name>
        <dbReference type="ChEBI" id="CHEBI:29105"/>
        <note>catalytic</note>
    </ligand>
</feature>
<dbReference type="RefSeq" id="WP_045922575.1">
    <property type="nucleotide sequence ID" value="NZ_JBHTHW010000003.1"/>
</dbReference>
<feature type="binding site" evidence="13">
    <location>
        <begin position="42"/>
        <end position="48"/>
    </location>
    <ligand>
        <name>substrate</name>
    </ligand>
</feature>
<dbReference type="NCBIfam" id="TIGR01354">
    <property type="entry name" value="cyt_deam_tetra"/>
    <property type="match status" value="1"/>
</dbReference>
<dbReference type="HOGENOM" id="CLU_097262_0_1_9"/>
<feature type="binding site" evidence="14">
    <location>
        <position position="86"/>
    </location>
    <ligand>
        <name>Zn(2+)</name>
        <dbReference type="ChEBI" id="CHEBI:29105"/>
        <note>catalytic</note>
    </ligand>
</feature>